<sequence length="173" mass="19687">MEFVSFVGRVLFVSVFILSAWQEFNEFGIDGGPAVRTLRPKFNVFSRHVLSQTAIQLPAVKIKHLVAAAIALRESEAFFSYLAALLELFFCSFIKLLPFLSCMTSITMMLAERSLLNFLSNSLRIWHFLGHCSFSLASRTRRQGDNLKRSPRKQKQFEIKGRHSGFKSSASYP</sequence>
<dbReference type="EMBL" id="BSYO01000036">
    <property type="protein sequence ID" value="GMH29212.1"/>
    <property type="molecule type" value="Genomic_DNA"/>
</dbReference>
<evidence type="ECO:0000313" key="3">
    <source>
        <dbReference type="EMBL" id="GMH29212.1"/>
    </source>
</evidence>
<organism evidence="3 4">
    <name type="scientific">Nepenthes gracilis</name>
    <name type="common">Slender pitcher plant</name>
    <dbReference type="NCBI Taxonomy" id="150966"/>
    <lineage>
        <taxon>Eukaryota</taxon>
        <taxon>Viridiplantae</taxon>
        <taxon>Streptophyta</taxon>
        <taxon>Embryophyta</taxon>
        <taxon>Tracheophyta</taxon>
        <taxon>Spermatophyta</taxon>
        <taxon>Magnoliopsida</taxon>
        <taxon>eudicotyledons</taxon>
        <taxon>Gunneridae</taxon>
        <taxon>Pentapetalae</taxon>
        <taxon>Caryophyllales</taxon>
        <taxon>Nepenthaceae</taxon>
        <taxon>Nepenthes</taxon>
    </lineage>
</organism>
<protein>
    <submittedName>
        <fullName evidence="3">Uncharacterized protein</fullName>
    </submittedName>
</protein>
<evidence type="ECO:0000256" key="2">
    <source>
        <dbReference type="SAM" id="Phobius"/>
    </source>
</evidence>
<dbReference type="Pfam" id="PF05514">
    <property type="entry name" value="HR_lesion"/>
    <property type="match status" value="1"/>
</dbReference>
<dbReference type="InterPro" id="IPR008637">
    <property type="entry name" value="HR_lesion"/>
</dbReference>
<name>A0AAD3TGT4_NEPGR</name>
<gene>
    <name evidence="3" type="ORF">Nepgr_031055</name>
</gene>
<keyword evidence="2" id="KW-1133">Transmembrane helix</keyword>
<proteinExistence type="predicted"/>
<feature type="region of interest" description="Disordered" evidence="1">
    <location>
        <begin position="143"/>
        <end position="173"/>
    </location>
</feature>
<evidence type="ECO:0000313" key="4">
    <source>
        <dbReference type="Proteomes" id="UP001279734"/>
    </source>
</evidence>
<keyword evidence="4" id="KW-1185">Reference proteome</keyword>
<dbReference type="PANTHER" id="PTHR31474:SF1">
    <property type="entry name" value="EXPRESSED PROTEIN"/>
    <property type="match status" value="1"/>
</dbReference>
<keyword evidence="2" id="KW-0812">Transmembrane</keyword>
<dbReference type="PANTHER" id="PTHR31474">
    <property type="entry name" value="HR-LIKE LESION-INDUCER"/>
    <property type="match status" value="1"/>
</dbReference>
<accession>A0AAD3TGT4</accession>
<dbReference type="AlphaFoldDB" id="A0AAD3TGT4"/>
<reference evidence="3" key="1">
    <citation type="submission" date="2023-05" db="EMBL/GenBank/DDBJ databases">
        <title>Nepenthes gracilis genome sequencing.</title>
        <authorList>
            <person name="Fukushima K."/>
        </authorList>
    </citation>
    <scope>NUCLEOTIDE SEQUENCE</scope>
    <source>
        <strain evidence="3">SING2019-196</strain>
    </source>
</reference>
<feature type="transmembrane region" description="Helical" evidence="2">
    <location>
        <begin position="78"/>
        <end position="100"/>
    </location>
</feature>
<comment type="caution">
    <text evidence="3">The sequence shown here is derived from an EMBL/GenBank/DDBJ whole genome shotgun (WGS) entry which is preliminary data.</text>
</comment>
<evidence type="ECO:0000256" key="1">
    <source>
        <dbReference type="SAM" id="MobiDB-lite"/>
    </source>
</evidence>
<dbReference type="Proteomes" id="UP001279734">
    <property type="component" value="Unassembled WGS sequence"/>
</dbReference>
<keyword evidence="2" id="KW-0472">Membrane</keyword>